<gene>
    <name evidence="1" type="ORF">CC86DRAFT_287706</name>
</gene>
<organism evidence="1 2">
    <name type="scientific">Ophiobolus disseminans</name>
    <dbReference type="NCBI Taxonomy" id="1469910"/>
    <lineage>
        <taxon>Eukaryota</taxon>
        <taxon>Fungi</taxon>
        <taxon>Dikarya</taxon>
        <taxon>Ascomycota</taxon>
        <taxon>Pezizomycotina</taxon>
        <taxon>Dothideomycetes</taxon>
        <taxon>Pleosporomycetidae</taxon>
        <taxon>Pleosporales</taxon>
        <taxon>Pleosporineae</taxon>
        <taxon>Phaeosphaeriaceae</taxon>
        <taxon>Ophiobolus</taxon>
    </lineage>
</organism>
<evidence type="ECO:0000313" key="1">
    <source>
        <dbReference type="EMBL" id="KAF2828810.1"/>
    </source>
</evidence>
<dbReference type="AlphaFoldDB" id="A0A6A7A690"/>
<sequence>KNIRSYVIEFQEQLLLSNSNLDKDTKITIFRKSLSYKLQDKLVGLKSEDLDRL</sequence>
<accession>A0A6A7A690</accession>
<reference evidence="1" key="1">
    <citation type="journal article" date="2020" name="Stud. Mycol.">
        <title>101 Dothideomycetes genomes: a test case for predicting lifestyles and emergence of pathogens.</title>
        <authorList>
            <person name="Haridas S."/>
            <person name="Albert R."/>
            <person name="Binder M."/>
            <person name="Bloem J."/>
            <person name="Labutti K."/>
            <person name="Salamov A."/>
            <person name="Andreopoulos B."/>
            <person name="Baker S."/>
            <person name="Barry K."/>
            <person name="Bills G."/>
            <person name="Bluhm B."/>
            <person name="Cannon C."/>
            <person name="Castanera R."/>
            <person name="Culley D."/>
            <person name="Daum C."/>
            <person name="Ezra D."/>
            <person name="Gonzalez J."/>
            <person name="Henrissat B."/>
            <person name="Kuo A."/>
            <person name="Liang C."/>
            <person name="Lipzen A."/>
            <person name="Lutzoni F."/>
            <person name="Magnuson J."/>
            <person name="Mondo S."/>
            <person name="Nolan M."/>
            <person name="Ohm R."/>
            <person name="Pangilinan J."/>
            <person name="Park H.-J."/>
            <person name="Ramirez L."/>
            <person name="Alfaro M."/>
            <person name="Sun H."/>
            <person name="Tritt A."/>
            <person name="Yoshinaga Y."/>
            <person name="Zwiers L.-H."/>
            <person name="Turgeon B."/>
            <person name="Goodwin S."/>
            <person name="Spatafora J."/>
            <person name="Crous P."/>
            <person name="Grigoriev I."/>
        </authorList>
    </citation>
    <scope>NUCLEOTIDE SEQUENCE</scope>
    <source>
        <strain evidence="1">CBS 113818</strain>
    </source>
</reference>
<proteinExistence type="predicted"/>
<name>A0A6A7A690_9PLEO</name>
<protein>
    <submittedName>
        <fullName evidence="1">Uncharacterized protein</fullName>
    </submittedName>
</protein>
<dbReference type="OrthoDB" id="10382196at2759"/>
<dbReference type="EMBL" id="MU006222">
    <property type="protein sequence ID" value="KAF2828810.1"/>
    <property type="molecule type" value="Genomic_DNA"/>
</dbReference>
<feature type="non-terminal residue" evidence="1">
    <location>
        <position position="1"/>
    </location>
</feature>
<keyword evidence="2" id="KW-1185">Reference proteome</keyword>
<dbReference type="Proteomes" id="UP000799424">
    <property type="component" value="Unassembled WGS sequence"/>
</dbReference>
<evidence type="ECO:0000313" key="2">
    <source>
        <dbReference type="Proteomes" id="UP000799424"/>
    </source>
</evidence>